<feature type="binding site" evidence="8">
    <location>
        <position position="265"/>
    </location>
    <ligand>
        <name>Mn(2+)</name>
        <dbReference type="ChEBI" id="CHEBI:29035"/>
        <label>2</label>
    </ligand>
</feature>
<feature type="binding site" evidence="8">
    <location>
        <position position="342"/>
    </location>
    <ligand>
        <name>Mn(2+)</name>
        <dbReference type="ChEBI" id="CHEBI:29035"/>
        <label>1</label>
    </ligand>
</feature>
<evidence type="ECO:0000256" key="4">
    <source>
        <dbReference type="ARBA" id="ARBA00022438"/>
    </source>
</evidence>
<name>L0WAX4_9GAMM</name>
<comment type="function">
    <text evidence="8">Presumably involved in the processing and regular turnover of intracellular proteins. Catalyzes the removal of unsubstituted N-terminal amino acids from various peptides.</text>
</comment>
<dbReference type="MEROPS" id="M17.003"/>
<dbReference type="Gene3D" id="3.40.630.10">
    <property type="entry name" value="Zn peptidases"/>
    <property type="match status" value="1"/>
</dbReference>
<dbReference type="InterPro" id="IPR043472">
    <property type="entry name" value="Macro_dom-like"/>
</dbReference>
<keyword evidence="11" id="KW-1185">Reference proteome</keyword>
<reference evidence="10 11" key="1">
    <citation type="journal article" date="2012" name="J. Bacteriol.">
        <title>Genome Sequence of the Alkane-Degrading Bacterium Alcanivorax hongdengensis Type Strain A-11-3.</title>
        <authorList>
            <person name="Lai Q."/>
            <person name="Shao Z."/>
        </authorList>
    </citation>
    <scope>NUCLEOTIDE SEQUENCE [LARGE SCALE GENOMIC DNA]</scope>
    <source>
        <strain evidence="10 11">A-11-3</strain>
    </source>
</reference>
<dbReference type="Gene3D" id="3.40.220.10">
    <property type="entry name" value="Leucine Aminopeptidase, subunit E, domain 1"/>
    <property type="match status" value="1"/>
</dbReference>
<dbReference type="PANTHER" id="PTHR11963">
    <property type="entry name" value="LEUCINE AMINOPEPTIDASE-RELATED"/>
    <property type="match status" value="1"/>
</dbReference>
<evidence type="ECO:0000313" key="10">
    <source>
        <dbReference type="EMBL" id="EKF74121.1"/>
    </source>
</evidence>
<evidence type="ECO:0000256" key="2">
    <source>
        <dbReference type="ARBA" id="ARBA00000967"/>
    </source>
</evidence>
<dbReference type="OrthoDB" id="9809354at2"/>
<dbReference type="RefSeq" id="WP_008929156.1">
    <property type="nucleotide sequence ID" value="NZ_AMRJ01000014.1"/>
</dbReference>
<keyword evidence="7 8" id="KW-0464">Manganese</keyword>
<dbReference type="GO" id="GO:0006508">
    <property type="term" value="P:proteolysis"/>
    <property type="evidence" value="ECO:0007669"/>
    <property type="project" value="UniProtKB-KW"/>
</dbReference>
<sequence length="491" mass="52456">MDYAASHKALDKIKADALVLVVASNADLPASLPQATRDQLAAFIKAGDFSGKKGQQVWLHQPDGVDGKRLLLVGSGDKALDNRGWLQLLGKTIKTLTQSPVKQAVWLLDDQLDASLEWQVREGTRVAEENTYRFDEYRSKPAPAAKLTKLTFWHDQRNPALSQAIKTGKAIGAGVNLARDLGNRPPNDCYPAYLTGLARDLGKEYDKLTVKVVTEAQAEKMGMGAFCAVARGSEKDGQLIIMEYKGAKPGKQGPVALVGKGITFDTGGISLKPGASMDEMKYDMGGAASVFGSVKTVCELDLPLHMVAVVAAAENMPDGSAARPGDIVKTLSGQTVEILNTDAEGRLVLCDALTYVQQKHKPHTVIDIATLTGACVVALGAHAQAVYANDDDLSQALLAAGQETGDRGWPMPLWDDYQSQLDSPFADMQNIGGPKAGSITAACFLHRFARDVKWAHLDIAGTAWISGGMSKGATGRPVPMLTRYLMNLAGK</sequence>
<dbReference type="Proteomes" id="UP000010164">
    <property type="component" value="Unassembled WGS sequence"/>
</dbReference>
<feature type="binding site" evidence="8">
    <location>
        <position position="265"/>
    </location>
    <ligand>
        <name>Mn(2+)</name>
        <dbReference type="ChEBI" id="CHEBI:29035"/>
        <label>1</label>
    </ligand>
</feature>
<dbReference type="InterPro" id="IPR011356">
    <property type="entry name" value="Leucine_aapep/pepB"/>
</dbReference>
<evidence type="ECO:0000256" key="6">
    <source>
        <dbReference type="ARBA" id="ARBA00022801"/>
    </source>
</evidence>
<dbReference type="SUPFAM" id="SSF53187">
    <property type="entry name" value="Zn-dependent exopeptidases"/>
    <property type="match status" value="1"/>
</dbReference>
<evidence type="ECO:0000256" key="7">
    <source>
        <dbReference type="ARBA" id="ARBA00023211"/>
    </source>
</evidence>
<organism evidence="10 11">
    <name type="scientific">Alcanivorax hongdengensis A-11-3</name>
    <dbReference type="NCBI Taxonomy" id="1177179"/>
    <lineage>
        <taxon>Bacteria</taxon>
        <taxon>Pseudomonadati</taxon>
        <taxon>Pseudomonadota</taxon>
        <taxon>Gammaproteobacteria</taxon>
        <taxon>Oceanospirillales</taxon>
        <taxon>Alcanivoracaceae</taxon>
        <taxon>Alcanivorax</taxon>
    </lineage>
</organism>
<comment type="subcellular location">
    <subcellularLocation>
        <location evidence="8">Cytoplasm</location>
    </subcellularLocation>
</comment>
<dbReference type="HAMAP" id="MF_00181">
    <property type="entry name" value="Cytosol_peptidase_M17"/>
    <property type="match status" value="1"/>
</dbReference>
<feature type="active site" evidence="8">
    <location>
        <position position="272"/>
    </location>
</feature>
<dbReference type="eggNOG" id="COG0260">
    <property type="taxonomic scope" value="Bacteria"/>
</dbReference>
<evidence type="ECO:0000256" key="5">
    <source>
        <dbReference type="ARBA" id="ARBA00022670"/>
    </source>
</evidence>
<evidence type="ECO:0000259" key="9">
    <source>
        <dbReference type="PROSITE" id="PS00631"/>
    </source>
</evidence>
<comment type="similarity">
    <text evidence="3 8">Belongs to the peptidase M17 family.</text>
</comment>
<feature type="binding site" evidence="8">
    <location>
        <position position="260"/>
    </location>
    <ligand>
        <name>Mn(2+)</name>
        <dbReference type="ChEBI" id="CHEBI:29035"/>
        <label>2</label>
    </ligand>
</feature>
<dbReference type="PROSITE" id="PS00631">
    <property type="entry name" value="CYTOSOL_AP"/>
    <property type="match status" value="1"/>
</dbReference>
<dbReference type="AlphaFoldDB" id="L0WAX4"/>
<dbReference type="Pfam" id="PF00883">
    <property type="entry name" value="Peptidase_M17"/>
    <property type="match status" value="1"/>
</dbReference>
<dbReference type="EMBL" id="AMRJ01000014">
    <property type="protein sequence ID" value="EKF74121.1"/>
    <property type="molecule type" value="Genomic_DNA"/>
</dbReference>
<dbReference type="EC" id="3.4.11.1" evidence="8"/>
<keyword evidence="8" id="KW-0479">Metal-binding</keyword>
<keyword evidence="4 8" id="KW-0031">Aminopeptidase</keyword>
<keyword evidence="8" id="KW-0963">Cytoplasm</keyword>
<dbReference type="EC" id="3.4.11.10" evidence="8"/>
<dbReference type="NCBIfam" id="NF002073">
    <property type="entry name" value="PRK00913.1-2"/>
    <property type="match status" value="1"/>
</dbReference>
<dbReference type="GO" id="GO:0030145">
    <property type="term" value="F:manganese ion binding"/>
    <property type="evidence" value="ECO:0007669"/>
    <property type="project" value="UniProtKB-UniRule"/>
</dbReference>
<proteinExistence type="inferred from homology"/>
<dbReference type="InterPro" id="IPR023042">
    <property type="entry name" value="Peptidase_M17_leu_NH2_pept"/>
</dbReference>
<dbReference type="PANTHER" id="PTHR11963:SF23">
    <property type="entry name" value="CYTOSOL AMINOPEPTIDASE"/>
    <property type="match status" value="1"/>
</dbReference>
<dbReference type="NCBIfam" id="NF002074">
    <property type="entry name" value="PRK00913.1-4"/>
    <property type="match status" value="1"/>
</dbReference>
<feature type="binding site" evidence="8">
    <location>
        <position position="344"/>
    </location>
    <ligand>
        <name>Mn(2+)</name>
        <dbReference type="ChEBI" id="CHEBI:29035"/>
        <label>2</label>
    </ligand>
</feature>
<comment type="caution">
    <text evidence="10">The sequence shown here is derived from an EMBL/GenBank/DDBJ whole genome shotgun (WGS) entry which is preliminary data.</text>
</comment>
<keyword evidence="5 8" id="KW-0645">Protease</keyword>
<dbReference type="InterPro" id="IPR008283">
    <property type="entry name" value="Peptidase_M17_N"/>
</dbReference>
<evidence type="ECO:0000256" key="1">
    <source>
        <dbReference type="ARBA" id="ARBA00000135"/>
    </source>
</evidence>
<feature type="domain" description="Cytosol aminopeptidase" evidence="9">
    <location>
        <begin position="340"/>
        <end position="347"/>
    </location>
</feature>
<accession>L0WAX4</accession>
<evidence type="ECO:0000313" key="11">
    <source>
        <dbReference type="Proteomes" id="UP000010164"/>
    </source>
</evidence>
<evidence type="ECO:0000256" key="8">
    <source>
        <dbReference type="HAMAP-Rule" id="MF_00181"/>
    </source>
</evidence>
<dbReference type="GO" id="GO:0005737">
    <property type="term" value="C:cytoplasm"/>
    <property type="evidence" value="ECO:0007669"/>
    <property type="project" value="UniProtKB-SubCell"/>
</dbReference>
<evidence type="ECO:0000256" key="3">
    <source>
        <dbReference type="ARBA" id="ARBA00009528"/>
    </source>
</evidence>
<protein>
    <recommendedName>
        <fullName evidence="8">Probable cytosol aminopeptidase</fullName>
        <ecNumber evidence="8">3.4.11.1</ecNumber>
    </recommendedName>
    <alternativeName>
        <fullName evidence="8">Leucine aminopeptidase</fullName>
        <shortName evidence="8">LAP</shortName>
        <ecNumber evidence="8">3.4.11.10</ecNumber>
    </alternativeName>
    <alternativeName>
        <fullName evidence="8">Leucyl aminopeptidase</fullName>
    </alternativeName>
</protein>
<dbReference type="PRINTS" id="PR00481">
    <property type="entry name" value="LAMNOPPTDASE"/>
</dbReference>
<keyword evidence="6 8" id="KW-0378">Hydrolase</keyword>
<comment type="cofactor">
    <cofactor evidence="8">
        <name>Mn(2+)</name>
        <dbReference type="ChEBI" id="CHEBI:29035"/>
    </cofactor>
    <text evidence="8">Binds 2 manganese ions per subunit.</text>
</comment>
<feature type="active site" evidence="8">
    <location>
        <position position="346"/>
    </location>
</feature>
<dbReference type="STRING" id="1177179.A11A3_09892"/>
<dbReference type="Pfam" id="PF02789">
    <property type="entry name" value="Peptidase_M17_N"/>
    <property type="match status" value="1"/>
</dbReference>
<dbReference type="SUPFAM" id="SSF52949">
    <property type="entry name" value="Macro domain-like"/>
    <property type="match status" value="1"/>
</dbReference>
<dbReference type="PATRIC" id="fig|1177179.3.peg.1968"/>
<comment type="catalytic activity">
    <reaction evidence="1 8">
        <text>Release of an N-terminal amino acid, Xaa-|-Yaa-, in which Xaa is preferably Leu, but may be other amino acids including Pro although not Arg or Lys, and Yaa may be Pro. Amino acid amides and methyl esters are also readily hydrolyzed, but rates on arylamides are exceedingly low.</text>
        <dbReference type="EC" id="3.4.11.1"/>
    </reaction>
</comment>
<feature type="binding site" evidence="8">
    <location>
        <position position="283"/>
    </location>
    <ligand>
        <name>Mn(2+)</name>
        <dbReference type="ChEBI" id="CHEBI:29035"/>
        <label>2</label>
    </ligand>
</feature>
<dbReference type="InterPro" id="IPR000819">
    <property type="entry name" value="Peptidase_M17_C"/>
</dbReference>
<feature type="binding site" evidence="8">
    <location>
        <position position="344"/>
    </location>
    <ligand>
        <name>Mn(2+)</name>
        <dbReference type="ChEBI" id="CHEBI:29035"/>
        <label>1</label>
    </ligand>
</feature>
<gene>
    <name evidence="8" type="primary">pepA</name>
    <name evidence="10" type="ORF">A11A3_09892</name>
</gene>
<comment type="catalytic activity">
    <reaction evidence="2 8">
        <text>Release of an N-terminal amino acid, preferentially leucine, but not glutamic or aspartic acids.</text>
        <dbReference type="EC" id="3.4.11.10"/>
    </reaction>
</comment>
<dbReference type="CDD" id="cd00433">
    <property type="entry name" value="Peptidase_M17"/>
    <property type="match status" value="1"/>
</dbReference>
<dbReference type="GO" id="GO:0070006">
    <property type="term" value="F:metalloaminopeptidase activity"/>
    <property type="evidence" value="ECO:0007669"/>
    <property type="project" value="InterPro"/>
</dbReference>